<sequence length="268" mass="30453">MEKTLSIAGLLRFSVLTTTYYTERFDTPEKTAGYLFSPERMKLRFHLFEHLCLPSLLKQTDQNFTAIVLTAKAMPERYLDRLKALLRPVPNIHCFPVGTGKHYRLIKQGYDRIPDNGVSHRALFRLDDDDAVDRDFIARTRRLATGLMALQTPETPFVIAHNRGFYLHKNDKEPEVFDAVERAPLSVGTTIVSPVDSPVNPYRFNHRNLPQHLNTFTDISQPAFIRTIHGDNKSRPAQIGLTHMMSEAGIDAELQAYFGIGSAQLKSL</sequence>
<dbReference type="SUPFAM" id="SSF53448">
    <property type="entry name" value="Nucleotide-diphospho-sugar transferases"/>
    <property type="match status" value="1"/>
</dbReference>
<protein>
    <recommendedName>
        <fullName evidence="3">Rhamnosyl transferase</fullName>
    </recommendedName>
</protein>
<dbReference type="EMBL" id="JAEIJD010000018">
    <property type="protein sequence ID" value="MBI6630950.1"/>
    <property type="molecule type" value="Genomic_DNA"/>
</dbReference>
<proteinExistence type="predicted"/>
<dbReference type="RefSeq" id="WP_198686974.1">
    <property type="nucleotide sequence ID" value="NZ_JAEIJD010000018.1"/>
</dbReference>
<dbReference type="Pfam" id="PF11316">
    <property type="entry name" value="Rhamno_transf"/>
    <property type="match status" value="1"/>
</dbReference>
<dbReference type="AlphaFoldDB" id="A0A934HUD0"/>
<name>A0A934HUD0_9RHOB</name>
<evidence type="ECO:0000313" key="1">
    <source>
        <dbReference type="EMBL" id="MBI6630950.1"/>
    </source>
</evidence>
<keyword evidence="2" id="KW-1185">Reference proteome</keyword>
<evidence type="ECO:0000313" key="2">
    <source>
        <dbReference type="Proteomes" id="UP000613255"/>
    </source>
</evidence>
<comment type="caution">
    <text evidence="1">The sequence shown here is derived from an EMBL/GenBank/DDBJ whole genome shotgun (WGS) entry which is preliminary data.</text>
</comment>
<organism evidence="1 2">
    <name type="scientific">Pontibaca salina</name>
    <dbReference type="NCBI Taxonomy" id="2795731"/>
    <lineage>
        <taxon>Bacteria</taxon>
        <taxon>Pseudomonadati</taxon>
        <taxon>Pseudomonadota</taxon>
        <taxon>Alphaproteobacteria</taxon>
        <taxon>Rhodobacterales</taxon>
        <taxon>Roseobacteraceae</taxon>
        <taxon>Pontibaca</taxon>
    </lineage>
</organism>
<evidence type="ECO:0008006" key="3">
    <source>
        <dbReference type="Google" id="ProtNLM"/>
    </source>
</evidence>
<dbReference type="InterPro" id="IPR021466">
    <property type="entry name" value="Put_rhamnosyl_transferase"/>
</dbReference>
<dbReference type="InterPro" id="IPR029044">
    <property type="entry name" value="Nucleotide-diphossugar_trans"/>
</dbReference>
<accession>A0A934HUD0</accession>
<dbReference type="Proteomes" id="UP000613255">
    <property type="component" value="Unassembled WGS sequence"/>
</dbReference>
<reference evidence="1" key="1">
    <citation type="submission" date="2020-12" db="EMBL/GenBank/DDBJ databases">
        <title>Pontibaca salina gen. nov., sp. nov., isolated from marine sediment.</title>
        <authorList>
            <person name="Bo J."/>
            <person name="Wang S."/>
            <person name="Song X."/>
            <person name="Du Z."/>
        </authorList>
    </citation>
    <scope>NUCLEOTIDE SEQUENCE</scope>
    <source>
        <strain evidence="1">S1109L</strain>
    </source>
</reference>
<gene>
    <name evidence="1" type="ORF">JAO82_13790</name>
</gene>